<evidence type="ECO:0000256" key="1">
    <source>
        <dbReference type="SAM" id="Coils"/>
    </source>
</evidence>
<name>A0AAV2L2V6_KNICA</name>
<dbReference type="CDD" id="cd13248">
    <property type="entry name" value="PH_PEPP1_2_3"/>
    <property type="match status" value="1"/>
</dbReference>
<feature type="region of interest" description="Disordered" evidence="2">
    <location>
        <begin position="291"/>
        <end position="318"/>
    </location>
</feature>
<dbReference type="InterPro" id="IPR011993">
    <property type="entry name" value="PH-like_dom_sf"/>
</dbReference>
<feature type="region of interest" description="Disordered" evidence="2">
    <location>
        <begin position="538"/>
        <end position="558"/>
    </location>
</feature>
<dbReference type="Gene3D" id="2.30.29.30">
    <property type="entry name" value="Pleckstrin-homology domain (PH domain)/Phosphotyrosine-binding domain (PTB)"/>
    <property type="match status" value="1"/>
</dbReference>
<proteinExistence type="predicted"/>
<feature type="compositionally biased region" description="Polar residues" evidence="2">
    <location>
        <begin position="352"/>
        <end position="370"/>
    </location>
</feature>
<feature type="region of interest" description="Disordered" evidence="2">
    <location>
        <begin position="934"/>
        <end position="995"/>
    </location>
</feature>
<dbReference type="Pfam" id="PF25541">
    <property type="entry name" value="TBCA_PH"/>
    <property type="match status" value="1"/>
</dbReference>
<feature type="compositionally biased region" description="Polar residues" evidence="2">
    <location>
        <begin position="391"/>
        <end position="408"/>
    </location>
</feature>
<reference evidence="4 5" key="1">
    <citation type="submission" date="2024-04" db="EMBL/GenBank/DDBJ databases">
        <authorList>
            <person name="Waldvogel A.-M."/>
            <person name="Schoenle A."/>
        </authorList>
    </citation>
    <scope>NUCLEOTIDE SEQUENCE [LARGE SCALE GENOMIC DNA]</scope>
</reference>
<dbReference type="FunFam" id="2.30.29.30:FF:000083">
    <property type="entry name" value="Pleckstrin homology domain-containing family A member 5"/>
    <property type="match status" value="1"/>
</dbReference>
<evidence type="ECO:0000259" key="3">
    <source>
        <dbReference type="PROSITE" id="PS50003"/>
    </source>
</evidence>
<feature type="compositionally biased region" description="Polar residues" evidence="2">
    <location>
        <begin position="949"/>
        <end position="963"/>
    </location>
</feature>
<evidence type="ECO:0000313" key="4">
    <source>
        <dbReference type="EMBL" id="CAL1594866.1"/>
    </source>
</evidence>
<feature type="region of interest" description="Disordered" evidence="2">
    <location>
        <begin position="324"/>
        <end position="343"/>
    </location>
</feature>
<feature type="region of interest" description="Disordered" evidence="2">
    <location>
        <begin position="629"/>
        <end position="665"/>
    </location>
</feature>
<dbReference type="PANTHER" id="PTHR12752">
    <property type="entry name" value="PHOSPHOINOSITOL 3-PHOSPHATE-BINDING PROTEIN"/>
    <property type="match status" value="1"/>
</dbReference>
<keyword evidence="1" id="KW-0175">Coiled coil</keyword>
<dbReference type="InterPro" id="IPR001849">
    <property type="entry name" value="PH_domain"/>
</dbReference>
<feature type="compositionally biased region" description="Low complexity" evidence="2">
    <location>
        <begin position="544"/>
        <end position="554"/>
    </location>
</feature>
<keyword evidence="5" id="KW-1185">Reference proteome</keyword>
<dbReference type="SUPFAM" id="SSF50729">
    <property type="entry name" value="PH domain-like"/>
    <property type="match status" value="1"/>
</dbReference>
<dbReference type="SMART" id="SM00233">
    <property type="entry name" value="PH"/>
    <property type="match status" value="1"/>
</dbReference>
<protein>
    <recommendedName>
        <fullName evidence="3">PH domain-containing protein</fullName>
    </recommendedName>
</protein>
<organism evidence="4 5">
    <name type="scientific">Knipowitschia caucasica</name>
    <name type="common">Caucasian dwarf goby</name>
    <name type="synonym">Pomatoschistus caucasicus</name>
    <dbReference type="NCBI Taxonomy" id="637954"/>
    <lineage>
        <taxon>Eukaryota</taxon>
        <taxon>Metazoa</taxon>
        <taxon>Chordata</taxon>
        <taxon>Craniata</taxon>
        <taxon>Vertebrata</taxon>
        <taxon>Euteleostomi</taxon>
        <taxon>Actinopterygii</taxon>
        <taxon>Neopterygii</taxon>
        <taxon>Teleostei</taxon>
        <taxon>Neoteleostei</taxon>
        <taxon>Acanthomorphata</taxon>
        <taxon>Gobiaria</taxon>
        <taxon>Gobiiformes</taxon>
        <taxon>Gobioidei</taxon>
        <taxon>Gobiidae</taxon>
        <taxon>Gobiinae</taxon>
        <taxon>Knipowitschia</taxon>
    </lineage>
</organism>
<feature type="domain" description="PH" evidence="3">
    <location>
        <begin position="93"/>
        <end position="192"/>
    </location>
</feature>
<feature type="region of interest" description="Disordered" evidence="2">
    <location>
        <begin position="348"/>
        <end position="432"/>
    </location>
</feature>
<dbReference type="Pfam" id="PF00169">
    <property type="entry name" value="PH"/>
    <property type="match status" value="1"/>
</dbReference>
<dbReference type="Proteomes" id="UP001497482">
    <property type="component" value="Chromosome 20"/>
</dbReference>
<dbReference type="InterPro" id="IPR040392">
    <property type="entry name" value="PKHA4-7_PH"/>
</dbReference>
<evidence type="ECO:0000256" key="2">
    <source>
        <dbReference type="SAM" id="MobiDB-lite"/>
    </source>
</evidence>
<feature type="compositionally biased region" description="Polar residues" evidence="2">
    <location>
        <begin position="293"/>
        <end position="314"/>
    </location>
</feature>
<feature type="coiled-coil region" evidence="1">
    <location>
        <begin position="700"/>
        <end position="727"/>
    </location>
</feature>
<sequence>MEPDFLLWREEDRGACPHMRVYYCDRHSHNQRKTTFIHPGNTSENSSFIVQLPESRVMSSVCDTSTNNNNKVQSKRHSFGKRHLSVRRNLSIRVEQRGWLHKQDSSALRMWKRKWFVLSDFCLFYYRDSRELSVLGSIPLLSYEVCPVEKHDHINRKNAFKAEHAGMRTYFFSAETQEDMNSWIKVMNQSSLVQSRDQGQVQTQVQNPDQDRIQIQVQTRAQSLEQDRVQTQLQSPDQDRVQTQVQTRVENTVLKGQNGIHCGTNTSTDSHSLYDLSLLRSSEEQVSLGPELNITTQQATPPEETGSTYSQNRFSPILEPNGIAAGTYQITPPPSTPLGSLHKQATPIGRQATPTGKQATPTRRQSTPTRKQALPTGRQATPTGTQATPPNNSLSRSSVRETVQSWVQVQRDETRGRTPTAQFSHIEPPQLNAPSEYRYSQHRLSHLGLTDGETLDPLWRLCEWQQRHRYRHGNPTAPLYSPVPLHPYGPRPLATTDQSRAPTPRCIEVPPTAAEVLPSLMSQPISRRPHIPAERRTVRPTNHRGAPGRAAPRRSQSQFFKTLTLDRRSAPVSSYMKHTVSAPSLSGRNVDDSYLQLKNDLEYLDLKIRSLDSLVSAVHTLLLHCTAGRPQASMGPQPSRGPQASMGPQPYRGPQPSRGPQPRAQLVGGKVQLEPRTALRVAESDIDVKLSRLCEKDKAVKDLDAKISALQLEKEELEATLALCHQQMELSLHTGSPHIAVHQKILQEELVQVRAQISRGSTDWSKTLQEFVLLQNSVEDLRRDLQDKMDKCSTESERVELQKELWRLEDVLAGLRPEQRPETSGRKSVPIAFSTDFQTSRCEASPNMPPPRPPLPSGFCDNDAVPEVPPLPRESAVIRHTSVRGLKRQSDERRRDKEDWMDLRSFLSEPDLVPLETDLTSGLGGSPSAFVTLRQGEHKERPKSAIGNPASSTDTPSSVQSHGEFSRPYKIQVPQTLVPDPDQVLSPEDEDERRQRADRIRSLLCKARSLDTQLDASELDLVLLQQQKIMRQVSERCRQQKSCD</sequence>
<dbReference type="PANTHER" id="PTHR12752:SF9">
    <property type="entry name" value="KRAMER, ISOFORM I"/>
    <property type="match status" value="1"/>
</dbReference>
<feature type="compositionally biased region" description="Low complexity" evidence="2">
    <location>
        <begin position="375"/>
        <end position="390"/>
    </location>
</feature>
<dbReference type="PROSITE" id="PS50003">
    <property type="entry name" value="PH_DOMAIN"/>
    <property type="match status" value="1"/>
</dbReference>
<accession>A0AAV2L2V6</accession>
<dbReference type="InterPro" id="IPR057971">
    <property type="entry name" value="PKHA4-7_TBCA"/>
</dbReference>
<evidence type="ECO:0000313" key="5">
    <source>
        <dbReference type="Proteomes" id="UP001497482"/>
    </source>
</evidence>
<dbReference type="EMBL" id="OZ035842">
    <property type="protein sequence ID" value="CAL1594866.1"/>
    <property type="molecule type" value="Genomic_DNA"/>
</dbReference>
<dbReference type="AlphaFoldDB" id="A0AAV2L2V6"/>
<gene>
    <name evidence="4" type="ORF">KC01_LOCUS23784</name>
</gene>